<accession>A0A1G5GKC9</accession>
<keyword evidence="2" id="KW-1185">Reference proteome</keyword>
<proteinExistence type="predicted"/>
<dbReference type="Proteomes" id="UP000183047">
    <property type="component" value="Unassembled WGS sequence"/>
</dbReference>
<name>A0A1G5GKC9_9FIRM</name>
<evidence type="ECO:0000313" key="2">
    <source>
        <dbReference type="Proteomes" id="UP000183047"/>
    </source>
</evidence>
<dbReference type="AlphaFoldDB" id="A0A1G5GKC9"/>
<evidence type="ECO:0000313" key="1">
    <source>
        <dbReference type="EMBL" id="SCY51789.1"/>
    </source>
</evidence>
<organism evidence="1 2">
    <name type="scientific">Butyrivibrio hungatei</name>
    <dbReference type="NCBI Taxonomy" id="185008"/>
    <lineage>
        <taxon>Bacteria</taxon>
        <taxon>Bacillati</taxon>
        <taxon>Bacillota</taxon>
        <taxon>Clostridia</taxon>
        <taxon>Lachnospirales</taxon>
        <taxon>Lachnospiraceae</taxon>
        <taxon>Butyrivibrio</taxon>
    </lineage>
</organism>
<sequence>MIKEADLGWFFDKVGNQNVIRPREDRNISITRLLNEVGYVIAASEYQRDTVMIQKDGTVKELPQIDLNVNSHFLEDYDNKGIIYQELFTDNGAGLPYSDYPFGIKIPYQDFLGKDTLEM</sequence>
<protein>
    <submittedName>
        <fullName evidence="1">Uncharacterized protein</fullName>
    </submittedName>
</protein>
<dbReference type="EMBL" id="FMUR01000021">
    <property type="protein sequence ID" value="SCY51789.1"/>
    <property type="molecule type" value="Genomic_DNA"/>
</dbReference>
<gene>
    <name evidence="1" type="ORF">SAMN02910451_02912</name>
</gene>
<reference evidence="2" key="1">
    <citation type="submission" date="2016-10" db="EMBL/GenBank/DDBJ databases">
        <authorList>
            <person name="Varghese N."/>
            <person name="Submissions S."/>
        </authorList>
    </citation>
    <scope>NUCLEOTIDE SEQUENCE [LARGE SCALE GENOMIC DNA]</scope>
    <source>
        <strain evidence="2">XBD2006</strain>
    </source>
</reference>
<dbReference type="RefSeq" id="WP_074463300.1">
    <property type="nucleotide sequence ID" value="NZ_FMUR01000021.1"/>
</dbReference>